<dbReference type="PANTHER" id="PTHR43227:SF8">
    <property type="entry name" value="DIACETYLCHITOBIOSE UPTAKE SYSTEM PERMEASE PROTEIN DASB"/>
    <property type="match status" value="1"/>
</dbReference>
<keyword evidence="11" id="KW-1185">Reference proteome</keyword>
<name>A0ABT1CZM7_9HYPH</name>
<dbReference type="Proteomes" id="UP001320715">
    <property type="component" value="Unassembled WGS sequence"/>
</dbReference>
<feature type="transmembrane region" description="Helical" evidence="8">
    <location>
        <begin position="334"/>
        <end position="359"/>
    </location>
</feature>
<feature type="transmembrane region" description="Helical" evidence="8">
    <location>
        <begin position="282"/>
        <end position="304"/>
    </location>
</feature>
<dbReference type="Gene3D" id="1.10.3720.10">
    <property type="entry name" value="MetI-like"/>
    <property type="match status" value="2"/>
</dbReference>
<evidence type="ECO:0000256" key="7">
    <source>
        <dbReference type="ARBA" id="ARBA00023136"/>
    </source>
</evidence>
<evidence type="ECO:0000256" key="1">
    <source>
        <dbReference type="ARBA" id="ARBA00004651"/>
    </source>
</evidence>
<evidence type="ECO:0000313" key="10">
    <source>
        <dbReference type="EMBL" id="MCO6410751.1"/>
    </source>
</evidence>
<dbReference type="InterPro" id="IPR050809">
    <property type="entry name" value="UgpAE/MalFG_permease"/>
</dbReference>
<evidence type="ECO:0000256" key="8">
    <source>
        <dbReference type="SAM" id="Phobius"/>
    </source>
</evidence>
<reference evidence="10 11" key="1">
    <citation type="submission" date="2020-01" db="EMBL/GenBank/DDBJ databases">
        <title>Genomes of bacteria type strains.</title>
        <authorList>
            <person name="Chen J."/>
            <person name="Zhu S."/>
            <person name="Yang J."/>
        </authorList>
    </citation>
    <scope>NUCLEOTIDE SEQUENCE [LARGE SCALE GENOMIC DNA]</scope>
    <source>
        <strain evidence="10 11">DSM 16655</strain>
    </source>
</reference>
<feature type="transmembrane region" description="Helical" evidence="8">
    <location>
        <begin position="236"/>
        <end position="262"/>
    </location>
</feature>
<dbReference type="RefSeq" id="WP_152010127.1">
    <property type="nucleotide sequence ID" value="NZ_JAAAML010000004.1"/>
</dbReference>
<dbReference type="CDD" id="cd06261">
    <property type="entry name" value="TM_PBP2"/>
    <property type="match status" value="1"/>
</dbReference>
<protein>
    <submittedName>
        <fullName evidence="10">ABC transporter permease subunit</fullName>
    </submittedName>
</protein>
<evidence type="ECO:0000256" key="3">
    <source>
        <dbReference type="ARBA" id="ARBA00022448"/>
    </source>
</evidence>
<evidence type="ECO:0000256" key="5">
    <source>
        <dbReference type="ARBA" id="ARBA00022692"/>
    </source>
</evidence>
<accession>A0ABT1CZM7</accession>
<dbReference type="InterPro" id="IPR035906">
    <property type="entry name" value="MetI-like_sf"/>
</dbReference>
<feature type="transmembrane region" description="Helical" evidence="8">
    <location>
        <begin position="112"/>
        <end position="133"/>
    </location>
</feature>
<feature type="transmembrane region" description="Helical" evidence="8">
    <location>
        <begin position="383"/>
        <end position="406"/>
    </location>
</feature>
<dbReference type="InterPro" id="IPR000515">
    <property type="entry name" value="MetI-like"/>
</dbReference>
<dbReference type="PANTHER" id="PTHR43227">
    <property type="entry name" value="BLL4140 PROTEIN"/>
    <property type="match status" value="1"/>
</dbReference>
<keyword evidence="7 8" id="KW-0472">Membrane</keyword>
<feature type="transmembrane region" description="Helical" evidence="8">
    <location>
        <begin position="145"/>
        <end position="164"/>
    </location>
</feature>
<feature type="transmembrane region" description="Helical" evidence="8">
    <location>
        <begin position="193"/>
        <end position="215"/>
    </location>
</feature>
<sequence length="413" mass="45891">MHPALQGLITIIVGVGGCVGYFYFSNQFLDRVLFPARGENAGRNINRANQIRPWLFMFPALFALGLYLAYPVFATFWLSLTDRDAGGAFVGLANYIQMAGEPKFWEAMSNNMLWLVIVPAFSTAFGLLAAQLTDRISWGGIAKSLIFMPMAISFVGAAVIWKLVYDTRPAGQDQIGILNAVWLAFDGGSFSVLFLKIVPLLLIAGFAVLMGLAIYQTLRPVLGREKGHGKSHWWAHVLRGVITIAALWMIWLSLGAIVSLFSATLPYGEPQTWLTIPFWNSIFLMVVLVWIQTGFAMVILSAALRGIPEETIEAAVIDGANPFQIFFKIKVPQIMSTIVVVWTTITIVVLKVFDIVFAMTNGQWETQVLANYMYDKLFRANDWGVGSASAMVIMLLVTPILVWNVYNARKETR</sequence>
<keyword evidence="4" id="KW-1003">Cell membrane</keyword>
<evidence type="ECO:0000256" key="6">
    <source>
        <dbReference type="ARBA" id="ARBA00022989"/>
    </source>
</evidence>
<dbReference type="SUPFAM" id="SSF161098">
    <property type="entry name" value="MetI-like"/>
    <property type="match status" value="2"/>
</dbReference>
<dbReference type="EMBL" id="JAAAML010000004">
    <property type="protein sequence ID" value="MCO6410751.1"/>
    <property type="molecule type" value="Genomic_DNA"/>
</dbReference>
<evidence type="ECO:0000259" key="9">
    <source>
        <dbReference type="PROSITE" id="PS50928"/>
    </source>
</evidence>
<proteinExistence type="inferred from homology"/>
<comment type="caution">
    <text evidence="10">The sequence shown here is derived from an EMBL/GenBank/DDBJ whole genome shotgun (WGS) entry which is preliminary data.</text>
</comment>
<evidence type="ECO:0000256" key="4">
    <source>
        <dbReference type="ARBA" id="ARBA00022475"/>
    </source>
</evidence>
<evidence type="ECO:0000256" key="2">
    <source>
        <dbReference type="ARBA" id="ARBA00009306"/>
    </source>
</evidence>
<comment type="subcellular location">
    <subcellularLocation>
        <location evidence="1">Cell membrane</location>
        <topology evidence="1">Multi-pass membrane protein</topology>
    </subcellularLocation>
</comment>
<evidence type="ECO:0000313" key="11">
    <source>
        <dbReference type="Proteomes" id="UP001320715"/>
    </source>
</evidence>
<dbReference type="PROSITE" id="PS50928">
    <property type="entry name" value="ABC_TM1"/>
    <property type="match status" value="1"/>
</dbReference>
<feature type="domain" description="ABC transmembrane type-1" evidence="9">
    <location>
        <begin position="108"/>
        <end position="404"/>
    </location>
</feature>
<feature type="transmembrane region" description="Helical" evidence="8">
    <location>
        <begin position="6"/>
        <end position="24"/>
    </location>
</feature>
<keyword evidence="3" id="KW-0813">Transport</keyword>
<feature type="transmembrane region" description="Helical" evidence="8">
    <location>
        <begin position="53"/>
        <end position="73"/>
    </location>
</feature>
<comment type="similarity">
    <text evidence="2">Belongs to the binding-protein-dependent transport system permease family.</text>
</comment>
<keyword evidence="6 8" id="KW-1133">Transmembrane helix</keyword>
<keyword evidence="5 8" id="KW-0812">Transmembrane</keyword>
<gene>
    <name evidence="10" type="ORF">GTW23_21420</name>
</gene>
<organism evidence="10 11">
    <name type="scientific">Hoeflea alexandrii</name>
    <dbReference type="NCBI Taxonomy" id="288436"/>
    <lineage>
        <taxon>Bacteria</taxon>
        <taxon>Pseudomonadati</taxon>
        <taxon>Pseudomonadota</taxon>
        <taxon>Alphaproteobacteria</taxon>
        <taxon>Hyphomicrobiales</taxon>
        <taxon>Rhizobiaceae</taxon>
        <taxon>Hoeflea</taxon>
    </lineage>
</organism>